<keyword evidence="4 5" id="KW-0720">Serine protease</keyword>
<organism evidence="9 10">
    <name type="scientific">Viridothelium virens</name>
    <name type="common">Speckled blister lichen</name>
    <name type="synonym">Trypethelium virens</name>
    <dbReference type="NCBI Taxonomy" id="1048519"/>
    <lineage>
        <taxon>Eukaryota</taxon>
        <taxon>Fungi</taxon>
        <taxon>Dikarya</taxon>
        <taxon>Ascomycota</taxon>
        <taxon>Pezizomycotina</taxon>
        <taxon>Dothideomycetes</taxon>
        <taxon>Dothideomycetes incertae sedis</taxon>
        <taxon>Trypetheliales</taxon>
        <taxon>Trypetheliaceae</taxon>
        <taxon>Viridothelium</taxon>
    </lineage>
</organism>
<evidence type="ECO:0000313" key="9">
    <source>
        <dbReference type="EMBL" id="KAF2230200.1"/>
    </source>
</evidence>
<dbReference type="PROSITE" id="PS00138">
    <property type="entry name" value="SUBTILASE_SER"/>
    <property type="match status" value="1"/>
</dbReference>
<dbReference type="Pfam" id="PF00082">
    <property type="entry name" value="Peptidase_S8"/>
    <property type="match status" value="1"/>
</dbReference>
<keyword evidence="10" id="KW-1185">Reference proteome</keyword>
<feature type="signal peptide" evidence="7">
    <location>
        <begin position="1"/>
        <end position="21"/>
    </location>
</feature>
<feature type="active site" description="Charge relay system" evidence="5">
    <location>
        <position position="220"/>
    </location>
</feature>
<dbReference type="GO" id="GO:0006508">
    <property type="term" value="P:proteolysis"/>
    <property type="evidence" value="ECO:0007669"/>
    <property type="project" value="UniProtKB-KW"/>
</dbReference>
<dbReference type="InterPro" id="IPR050131">
    <property type="entry name" value="Peptidase_S8_subtilisin-like"/>
</dbReference>
<feature type="domain" description="Peptidase S8/S53" evidence="8">
    <location>
        <begin position="168"/>
        <end position="408"/>
    </location>
</feature>
<evidence type="ECO:0000256" key="6">
    <source>
        <dbReference type="SAM" id="MobiDB-lite"/>
    </source>
</evidence>
<dbReference type="OrthoDB" id="206201at2759"/>
<dbReference type="AlphaFoldDB" id="A0A6A6GXJ1"/>
<dbReference type="PRINTS" id="PR00723">
    <property type="entry name" value="SUBTILISIN"/>
</dbReference>
<name>A0A6A6GXJ1_VIRVR</name>
<dbReference type="PANTHER" id="PTHR43806">
    <property type="entry name" value="PEPTIDASE S8"/>
    <property type="match status" value="1"/>
</dbReference>
<sequence length="460" mass="50928">MFTIDWRNSVLTSLLLATALGATSNHTDQPVLAPYLAYSSSKIIPDSYIVKFKENHTLQNHLNWIGLNLSSIGDEIYDLDILPGYYLKGNQSLINIIRRDAGVEWVEPSSRISPPDRPPTVEDERNSQKRWHGKLDPDASFQLAMQSSAEKISPSDGSHRFWYWSEAGRNVDIYILDGGVNIYHPEFGGRASNFRGLDVSPYLSPDSPESTMADTNPDTHGTCVASLAGGNTHGIARQANIINVKIAERDGGQTAKVAQAIIDVTREHIKKKKLARRSPFAGSVINFSMDCRYNRAMEIAIRKADDAGIPVVVAAGNRNSDTFRRFPCNLRDTICVASVDKSYRKARSSNYGSEVTVAAPGQEVPCATFHGTNFSSHIDSGTSLATPYVSGTLAHFISYEKLSTSTLRVWERMLTNWNYGFLEGFPRYPATPNVFNSNGFQKQNKRITQPYVGAPDSPRL</sequence>
<dbReference type="Gene3D" id="3.40.50.200">
    <property type="entry name" value="Peptidase S8/S53 domain"/>
    <property type="match status" value="1"/>
</dbReference>
<dbReference type="EMBL" id="ML991846">
    <property type="protein sequence ID" value="KAF2230200.1"/>
    <property type="molecule type" value="Genomic_DNA"/>
</dbReference>
<dbReference type="PROSITE" id="PS51892">
    <property type="entry name" value="SUBTILASE"/>
    <property type="match status" value="1"/>
</dbReference>
<feature type="active site" description="Charge relay system" evidence="5">
    <location>
        <position position="383"/>
    </location>
</feature>
<feature type="region of interest" description="Disordered" evidence="6">
    <location>
        <begin position="108"/>
        <end position="133"/>
    </location>
</feature>
<dbReference type="PANTHER" id="PTHR43806:SF66">
    <property type="entry name" value="SERIN ENDOPEPTIDASE"/>
    <property type="match status" value="1"/>
</dbReference>
<protein>
    <submittedName>
        <fullName evidence="9">Subtilisin-like protein</fullName>
    </submittedName>
</protein>
<dbReference type="SUPFAM" id="SSF52743">
    <property type="entry name" value="Subtilisin-like"/>
    <property type="match status" value="1"/>
</dbReference>
<evidence type="ECO:0000256" key="3">
    <source>
        <dbReference type="ARBA" id="ARBA00022801"/>
    </source>
</evidence>
<dbReference type="InterPro" id="IPR000209">
    <property type="entry name" value="Peptidase_S8/S53_dom"/>
</dbReference>
<feature type="compositionally biased region" description="Basic and acidic residues" evidence="6">
    <location>
        <begin position="119"/>
        <end position="133"/>
    </location>
</feature>
<evidence type="ECO:0000313" key="10">
    <source>
        <dbReference type="Proteomes" id="UP000800092"/>
    </source>
</evidence>
<evidence type="ECO:0000259" key="8">
    <source>
        <dbReference type="Pfam" id="PF00082"/>
    </source>
</evidence>
<dbReference type="InterPro" id="IPR022398">
    <property type="entry name" value="Peptidase_S8_His-AS"/>
</dbReference>
<feature type="chain" id="PRO_5025673338" evidence="7">
    <location>
        <begin position="22"/>
        <end position="460"/>
    </location>
</feature>
<keyword evidence="7" id="KW-0732">Signal</keyword>
<reference evidence="9" key="1">
    <citation type="journal article" date="2020" name="Stud. Mycol.">
        <title>101 Dothideomycetes genomes: a test case for predicting lifestyles and emergence of pathogens.</title>
        <authorList>
            <person name="Haridas S."/>
            <person name="Albert R."/>
            <person name="Binder M."/>
            <person name="Bloem J."/>
            <person name="Labutti K."/>
            <person name="Salamov A."/>
            <person name="Andreopoulos B."/>
            <person name="Baker S."/>
            <person name="Barry K."/>
            <person name="Bills G."/>
            <person name="Bluhm B."/>
            <person name="Cannon C."/>
            <person name="Castanera R."/>
            <person name="Culley D."/>
            <person name="Daum C."/>
            <person name="Ezra D."/>
            <person name="Gonzalez J."/>
            <person name="Henrissat B."/>
            <person name="Kuo A."/>
            <person name="Liang C."/>
            <person name="Lipzen A."/>
            <person name="Lutzoni F."/>
            <person name="Magnuson J."/>
            <person name="Mondo S."/>
            <person name="Nolan M."/>
            <person name="Ohm R."/>
            <person name="Pangilinan J."/>
            <person name="Park H.-J."/>
            <person name="Ramirez L."/>
            <person name="Alfaro M."/>
            <person name="Sun H."/>
            <person name="Tritt A."/>
            <person name="Yoshinaga Y."/>
            <person name="Zwiers L.-H."/>
            <person name="Turgeon B."/>
            <person name="Goodwin S."/>
            <person name="Spatafora J."/>
            <person name="Crous P."/>
            <person name="Grigoriev I."/>
        </authorList>
    </citation>
    <scope>NUCLEOTIDE SEQUENCE</scope>
    <source>
        <strain evidence="9">Tuck. ex Michener</strain>
    </source>
</reference>
<dbReference type="Proteomes" id="UP000800092">
    <property type="component" value="Unassembled WGS sequence"/>
</dbReference>
<gene>
    <name evidence="9" type="ORF">EV356DRAFT_509372</name>
</gene>
<keyword evidence="3 5" id="KW-0378">Hydrolase</keyword>
<evidence type="ECO:0000256" key="2">
    <source>
        <dbReference type="ARBA" id="ARBA00022670"/>
    </source>
</evidence>
<feature type="active site" description="Charge relay system" evidence="5">
    <location>
        <position position="177"/>
    </location>
</feature>
<evidence type="ECO:0000256" key="7">
    <source>
        <dbReference type="SAM" id="SignalP"/>
    </source>
</evidence>
<evidence type="ECO:0000256" key="4">
    <source>
        <dbReference type="ARBA" id="ARBA00022825"/>
    </source>
</evidence>
<evidence type="ECO:0000256" key="5">
    <source>
        <dbReference type="PROSITE-ProRule" id="PRU01240"/>
    </source>
</evidence>
<proteinExistence type="inferred from homology"/>
<keyword evidence="2 5" id="KW-0645">Protease</keyword>
<evidence type="ECO:0000256" key="1">
    <source>
        <dbReference type="ARBA" id="ARBA00011073"/>
    </source>
</evidence>
<dbReference type="InterPro" id="IPR015500">
    <property type="entry name" value="Peptidase_S8_subtilisin-rel"/>
</dbReference>
<dbReference type="InterPro" id="IPR036852">
    <property type="entry name" value="Peptidase_S8/S53_dom_sf"/>
</dbReference>
<dbReference type="InterPro" id="IPR023828">
    <property type="entry name" value="Peptidase_S8_Ser-AS"/>
</dbReference>
<accession>A0A6A6GXJ1</accession>
<comment type="similarity">
    <text evidence="1 5">Belongs to the peptidase S8 family.</text>
</comment>
<dbReference type="GO" id="GO:0004252">
    <property type="term" value="F:serine-type endopeptidase activity"/>
    <property type="evidence" value="ECO:0007669"/>
    <property type="project" value="UniProtKB-UniRule"/>
</dbReference>
<dbReference type="PROSITE" id="PS00137">
    <property type="entry name" value="SUBTILASE_HIS"/>
    <property type="match status" value="1"/>
</dbReference>